<evidence type="ECO:0000256" key="11">
    <source>
        <dbReference type="SAM" id="SignalP"/>
    </source>
</evidence>
<keyword evidence="3 11" id="KW-0732">Signal</keyword>
<keyword evidence="2 10" id="KW-0812">Transmembrane</keyword>
<dbReference type="PROSITE" id="PS50835">
    <property type="entry name" value="IG_LIKE"/>
    <property type="match status" value="4"/>
</dbReference>
<evidence type="ECO:0000256" key="6">
    <source>
        <dbReference type="ARBA" id="ARBA00023136"/>
    </source>
</evidence>
<feature type="domain" description="Ig-like" evidence="12">
    <location>
        <begin position="239"/>
        <end position="325"/>
    </location>
</feature>
<dbReference type="InterPro" id="IPR003599">
    <property type="entry name" value="Ig_sub"/>
</dbReference>
<dbReference type="GO" id="GO:0007399">
    <property type="term" value="P:nervous system development"/>
    <property type="evidence" value="ECO:0007669"/>
    <property type="project" value="UniProtKB-ARBA"/>
</dbReference>
<keyword evidence="8" id="KW-0393">Immunoglobulin domain</keyword>
<feature type="region of interest" description="Disordered" evidence="9">
    <location>
        <begin position="970"/>
        <end position="1043"/>
    </location>
</feature>
<keyword evidence="4" id="KW-0677">Repeat</keyword>
<name>A0A1W0X216_HYPEX</name>
<gene>
    <name evidence="14" type="ORF">BV898_04427</name>
</gene>
<comment type="caution">
    <text evidence="14">The sequence shown here is derived from an EMBL/GenBank/DDBJ whole genome shotgun (WGS) entry which is preliminary data.</text>
</comment>
<feature type="domain" description="Fibronectin type-III" evidence="13">
    <location>
        <begin position="576"/>
        <end position="671"/>
    </location>
</feature>
<dbReference type="InterPro" id="IPR007110">
    <property type="entry name" value="Ig-like_dom"/>
</dbReference>
<dbReference type="SUPFAM" id="SSF49265">
    <property type="entry name" value="Fibronectin type III"/>
    <property type="match status" value="2"/>
</dbReference>
<dbReference type="Pfam" id="PF00041">
    <property type="entry name" value="fn3"/>
    <property type="match status" value="3"/>
</dbReference>
<dbReference type="InterPro" id="IPR050964">
    <property type="entry name" value="Striated_Muscle_Regulatory"/>
</dbReference>
<evidence type="ECO:0000256" key="4">
    <source>
        <dbReference type="ARBA" id="ARBA00022737"/>
    </source>
</evidence>
<feature type="domain" description="Ig-like" evidence="12">
    <location>
        <begin position="21"/>
        <end position="140"/>
    </location>
</feature>
<proteinExistence type="predicted"/>
<comment type="subcellular location">
    <subcellularLocation>
        <location evidence="1">Membrane</location>
        <topology evidence="1">Single-pass membrane protein</topology>
    </subcellularLocation>
</comment>
<dbReference type="InterPro" id="IPR003961">
    <property type="entry name" value="FN3_dom"/>
</dbReference>
<dbReference type="EMBL" id="MTYJ01000022">
    <property type="protein sequence ID" value="OQV21525.1"/>
    <property type="molecule type" value="Genomic_DNA"/>
</dbReference>
<keyword evidence="7" id="KW-1015">Disulfide bond</keyword>
<dbReference type="InterPro" id="IPR003598">
    <property type="entry name" value="Ig_sub2"/>
</dbReference>
<dbReference type="Proteomes" id="UP000192578">
    <property type="component" value="Unassembled WGS sequence"/>
</dbReference>
<organism evidence="14 15">
    <name type="scientific">Hypsibius exemplaris</name>
    <name type="common">Freshwater tardigrade</name>
    <dbReference type="NCBI Taxonomy" id="2072580"/>
    <lineage>
        <taxon>Eukaryota</taxon>
        <taxon>Metazoa</taxon>
        <taxon>Ecdysozoa</taxon>
        <taxon>Tardigrada</taxon>
        <taxon>Eutardigrada</taxon>
        <taxon>Parachela</taxon>
        <taxon>Hypsibioidea</taxon>
        <taxon>Hypsibiidae</taxon>
        <taxon>Hypsibius</taxon>
    </lineage>
</organism>
<dbReference type="GO" id="GO:0045214">
    <property type="term" value="P:sarcomere organization"/>
    <property type="evidence" value="ECO:0007669"/>
    <property type="project" value="TreeGrafter"/>
</dbReference>
<dbReference type="CDD" id="cd00063">
    <property type="entry name" value="FN3"/>
    <property type="match status" value="3"/>
</dbReference>
<evidence type="ECO:0000313" key="15">
    <source>
        <dbReference type="Proteomes" id="UP000192578"/>
    </source>
</evidence>
<feature type="domain" description="Fibronectin type-III" evidence="13">
    <location>
        <begin position="676"/>
        <end position="786"/>
    </location>
</feature>
<dbReference type="FunFam" id="2.60.40.10:FF:000008">
    <property type="entry name" value="roundabout homolog 2 isoform X2"/>
    <property type="match status" value="1"/>
</dbReference>
<evidence type="ECO:0000256" key="1">
    <source>
        <dbReference type="ARBA" id="ARBA00004167"/>
    </source>
</evidence>
<feature type="compositionally biased region" description="Basic and acidic residues" evidence="9">
    <location>
        <begin position="1031"/>
        <end position="1041"/>
    </location>
</feature>
<evidence type="ECO:0000256" key="7">
    <source>
        <dbReference type="ARBA" id="ARBA00023157"/>
    </source>
</evidence>
<dbReference type="Pfam" id="PF13927">
    <property type="entry name" value="Ig_3"/>
    <property type="match status" value="3"/>
</dbReference>
<protein>
    <submittedName>
        <fullName evidence="14">Roundabout-like protein 2</fullName>
    </submittedName>
</protein>
<feature type="region of interest" description="Disordered" evidence="9">
    <location>
        <begin position="1065"/>
        <end position="1086"/>
    </location>
</feature>
<feature type="compositionally biased region" description="Pro residues" evidence="9">
    <location>
        <begin position="1009"/>
        <end position="1019"/>
    </location>
</feature>
<dbReference type="FunFam" id="2.60.40.10:FF:000032">
    <property type="entry name" value="palladin isoform X1"/>
    <property type="match status" value="1"/>
</dbReference>
<feature type="region of interest" description="Disordered" evidence="9">
    <location>
        <begin position="1198"/>
        <end position="1217"/>
    </location>
</feature>
<dbReference type="InterPro" id="IPR013783">
    <property type="entry name" value="Ig-like_fold"/>
</dbReference>
<sequence>MWMLTFLLIGCERLVSGGSPPRIIQHPSDLVVPKNEPATLQCQADGQPPPQISWYKDQGELISTSVASVDSSLLNLFGGKPKSEHQQQHGSEQPRLIQQNGALHFLRVVHNKKDKPDAGVYWCVATNPFGEVRSRNATLQVAFLRDEFRRQPNASVRVSSEASALLECHAPRGYPVPKIYWKRDGKDLKTTGRFALMDEGNLVISDVRPSDAGQYVCVAENIAAVKESHPVSLYVYARPSVITPPQDITALADDNIVFECKVVGDPLPLVTWYKKDSRRSLADSRFKIQDDGGLRINRVGAVDEGTYVCQADNSMGSVSESATLTVHSRPTIVMAPRDQRVVVGGAATFDCLTSGNPSPAVFWTKEGSQILMFPGQPHGRFSVQSDGTLIITGVEKEDFGNYVCSALSVAGSAVEKGSSRVLASSESGRTTWSAGLVVESPTNPHVIFHRMPDFGCPAGSPAKPVLTNVTETAIEISWTPSTISEDSSTIRLYRVEYFCFEDPRGWVMGSHPTTLTHFTASDLKPDSSYVFLVRAMTQHGVISPPSPLSDKVMTLSVGRTAALHDLNELRSKFSQPMVELTAVTAISPTAVSLRWLIIQHEQYIAGYYVKYREPGVPTSNYSVINFRKGSSLSHNIFGLKKYTEYEFRLVPAYKDIMGRESNALRMRTLSDVPDEAPQDVKVTLIDQNTLSVSWQPPAPHHVNGQLAGYRVSIIPTGNGAVPATGNTTQTLTQIRNVTAGVGHADPGKEVVGNLTTGMRYRITVAAKTDAGLGVPSRPLYIKMERTAAGITDLFQQPWFIGLLCSTLVLLLAAVLIILLLNWRKRQLILKKTELYHSRTCPAGEKVYHFHPHLRSSESGSLLPNSIVGLPFVPATSGLMLAHHHPANGATNWLTTSANSNPADWTKQACDANNSRFHNCGNHDQPGGGGGEGLHTCCPVHGRTMYGSMARRGSGPKAYGEVTERLAKLETGESSLSSHGRSYQETVSVHSRRSSADSTHPPVPNWKDLLPPPPLGPPSPQSSEDQSTVSKPYRETELDRFSTLENDLAQRMAELRRRYQMELEELDNASLRRPPPRYSGAMPATADGGRNRRMLYLQHASLDRPLRGAPRMDPAQLFAGQYFAHRMEHSLSRTRSCESSINNDGERESDGSSDNDTTDVHYIDDANGETSPCLSSEASFFLEKGIPVSVTNASVNRVNGTTTTGRLNGATRTALPSSRSRELRHQSGNLHRIVQADKFRKPLPVHRNSPRRYFMARQASDSPDAPHNPSLAYFNGSQRISTLPLKNSNGKMHNFPPVLRQMQTRLKGRTSGKAFGNASDPPQSVC</sequence>
<evidence type="ECO:0000256" key="5">
    <source>
        <dbReference type="ARBA" id="ARBA00022989"/>
    </source>
</evidence>
<evidence type="ECO:0000256" key="2">
    <source>
        <dbReference type="ARBA" id="ARBA00022692"/>
    </source>
</evidence>
<feature type="domain" description="Ig-like" evidence="12">
    <location>
        <begin position="152"/>
        <end position="232"/>
    </location>
</feature>
<dbReference type="InterPro" id="IPR013098">
    <property type="entry name" value="Ig_I-set"/>
</dbReference>
<feature type="domain" description="Ig-like" evidence="12">
    <location>
        <begin position="330"/>
        <end position="423"/>
    </location>
</feature>
<feature type="region of interest" description="Disordered" evidence="9">
    <location>
        <begin position="1131"/>
        <end position="1158"/>
    </location>
</feature>
<dbReference type="PANTHER" id="PTHR13817:SF172">
    <property type="entry name" value="IG-LIKE DOMAIN-CONTAINING PROTEIN"/>
    <property type="match status" value="1"/>
</dbReference>
<evidence type="ECO:0000256" key="3">
    <source>
        <dbReference type="ARBA" id="ARBA00022729"/>
    </source>
</evidence>
<keyword evidence="5 10" id="KW-1133">Transmembrane helix</keyword>
<dbReference type="SMART" id="SM00408">
    <property type="entry name" value="IGc2"/>
    <property type="match status" value="4"/>
</dbReference>
<dbReference type="Pfam" id="PF07679">
    <property type="entry name" value="I-set"/>
    <property type="match status" value="1"/>
</dbReference>
<dbReference type="InterPro" id="IPR036179">
    <property type="entry name" value="Ig-like_dom_sf"/>
</dbReference>
<feature type="compositionally biased region" description="Polar residues" evidence="9">
    <location>
        <begin position="1132"/>
        <end position="1142"/>
    </location>
</feature>
<feature type="domain" description="Fibronectin type-III" evidence="13">
    <location>
        <begin position="460"/>
        <end position="557"/>
    </location>
</feature>
<evidence type="ECO:0000259" key="12">
    <source>
        <dbReference type="PROSITE" id="PS50835"/>
    </source>
</evidence>
<dbReference type="GO" id="GO:0016020">
    <property type="term" value="C:membrane"/>
    <property type="evidence" value="ECO:0007669"/>
    <property type="project" value="UniProtKB-SubCell"/>
</dbReference>
<evidence type="ECO:0000256" key="8">
    <source>
        <dbReference type="ARBA" id="ARBA00023319"/>
    </source>
</evidence>
<reference evidence="15" key="1">
    <citation type="submission" date="2017-01" db="EMBL/GenBank/DDBJ databases">
        <title>Comparative genomics of anhydrobiosis in the tardigrade Hypsibius dujardini.</title>
        <authorList>
            <person name="Yoshida Y."/>
            <person name="Koutsovoulos G."/>
            <person name="Laetsch D."/>
            <person name="Stevens L."/>
            <person name="Kumar S."/>
            <person name="Horikawa D."/>
            <person name="Ishino K."/>
            <person name="Komine S."/>
            <person name="Tomita M."/>
            <person name="Blaxter M."/>
            <person name="Arakawa K."/>
        </authorList>
    </citation>
    <scope>NUCLEOTIDE SEQUENCE [LARGE SCALE GENOMIC DNA]</scope>
    <source>
        <strain evidence="15">Z151</strain>
    </source>
</reference>
<dbReference type="InterPro" id="IPR013106">
    <property type="entry name" value="Ig_V-set"/>
</dbReference>
<feature type="compositionally biased region" description="Polar residues" evidence="9">
    <location>
        <begin position="971"/>
        <end position="988"/>
    </location>
</feature>
<dbReference type="PANTHER" id="PTHR13817">
    <property type="entry name" value="TITIN"/>
    <property type="match status" value="1"/>
</dbReference>
<dbReference type="GO" id="GO:0031430">
    <property type="term" value="C:M band"/>
    <property type="evidence" value="ECO:0007669"/>
    <property type="project" value="TreeGrafter"/>
</dbReference>
<dbReference type="SMART" id="SM00060">
    <property type="entry name" value="FN3"/>
    <property type="match status" value="3"/>
</dbReference>
<feature type="signal peptide" evidence="11">
    <location>
        <begin position="1"/>
        <end position="17"/>
    </location>
</feature>
<keyword evidence="15" id="KW-1185">Reference proteome</keyword>
<dbReference type="SMART" id="SM00409">
    <property type="entry name" value="IG"/>
    <property type="match status" value="4"/>
</dbReference>
<evidence type="ECO:0000313" key="14">
    <source>
        <dbReference type="EMBL" id="OQV21525.1"/>
    </source>
</evidence>
<accession>A0A1W0X216</accession>
<dbReference type="PROSITE" id="PS50853">
    <property type="entry name" value="FN3"/>
    <property type="match status" value="3"/>
</dbReference>
<dbReference type="SUPFAM" id="SSF48726">
    <property type="entry name" value="Immunoglobulin"/>
    <property type="match status" value="4"/>
</dbReference>
<evidence type="ECO:0000256" key="9">
    <source>
        <dbReference type="SAM" id="MobiDB-lite"/>
    </source>
</evidence>
<dbReference type="Gene3D" id="2.60.40.10">
    <property type="entry name" value="Immunoglobulins"/>
    <property type="match status" value="7"/>
</dbReference>
<dbReference type="SMART" id="SM00406">
    <property type="entry name" value="IGv"/>
    <property type="match status" value="3"/>
</dbReference>
<feature type="transmembrane region" description="Helical" evidence="10">
    <location>
        <begin position="798"/>
        <end position="822"/>
    </location>
</feature>
<evidence type="ECO:0000256" key="10">
    <source>
        <dbReference type="SAM" id="Phobius"/>
    </source>
</evidence>
<evidence type="ECO:0000259" key="13">
    <source>
        <dbReference type="PROSITE" id="PS50853"/>
    </source>
</evidence>
<dbReference type="InterPro" id="IPR036116">
    <property type="entry name" value="FN3_sf"/>
</dbReference>
<dbReference type="OrthoDB" id="428111at2759"/>
<feature type="chain" id="PRO_5012393369" evidence="11">
    <location>
        <begin position="18"/>
        <end position="1325"/>
    </location>
</feature>
<keyword evidence="6 10" id="KW-0472">Membrane</keyword>